<dbReference type="EC" id="3.1.-.-" evidence="5"/>
<keyword evidence="5" id="KW-0460">Magnesium</keyword>
<evidence type="ECO:0000313" key="8">
    <source>
        <dbReference type="Proteomes" id="UP000737171"/>
    </source>
</evidence>
<reference evidence="7 8" key="1">
    <citation type="submission" date="2020-05" db="EMBL/GenBank/DDBJ databases">
        <title>Aquincola sp. isolate from soil.</title>
        <authorList>
            <person name="Han J."/>
            <person name="Kim D.-U."/>
        </authorList>
    </citation>
    <scope>NUCLEOTIDE SEQUENCE [LARGE SCALE GENOMIC DNA]</scope>
    <source>
        <strain evidence="7 8">S2</strain>
    </source>
</reference>
<keyword evidence="5" id="KW-0800">Toxin</keyword>
<evidence type="ECO:0000259" key="6">
    <source>
        <dbReference type="Pfam" id="PF01850"/>
    </source>
</evidence>
<sequence>MIAVDTNVLVRLLVNDDADQAAKARRFFDAQAEREEPVWVADTVLVELGWTLLRAYGRPRADLVVALRALTAHATVALESPEAVSEALALFERGPADFADCLLCAKARLAGCGGVATFDRAMKTLAGVKLL</sequence>
<evidence type="ECO:0000256" key="3">
    <source>
        <dbReference type="ARBA" id="ARBA00022723"/>
    </source>
</evidence>
<comment type="cofactor">
    <cofactor evidence="5">
        <name>Mg(2+)</name>
        <dbReference type="ChEBI" id="CHEBI:18420"/>
    </cofactor>
</comment>
<dbReference type="EMBL" id="JABRWJ010000005">
    <property type="protein sequence ID" value="NRF68847.1"/>
    <property type="molecule type" value="Genomic_DNA"/>
</dbReference>
<gene>
    <name evidence="5" type="primary">vapC</name>
    <name evidence="7" type="ORF">HLB44_17785</name>
</gene>
<comment type="similarity">
    <text evidence="5">Belongs to the PINc/VapC protein family.</text>
</comment>
<evidence type="ECO:0000256" key="4">
    <source>
        <dbReference type="ARBA" id="ARBA00022801"/>
    </source>
</evidence>
<dbReference type="PANTHER" id="PTHR39664">
    <property type="match status" value="1"/>
</dbReference>
<feature type="binding site" evidence="5">
    <location>
        <position position="100"/>
    </location>
    <ligand>
        <name>Mg(2+)</name>
        <dbReference type="ChEBI" id="CHEBI:18420"/>
    </ligand>
</feature>
<dbReference type="InterPro" id="IPR022907">
    <property type="entry name" value="VapC_family"/>
</dbReference>
<dbReference type="Gene3D" id="3.40.50.1010">
    <property type="entry name" value="5'-nuclease"/>
    <property type="match status" value="1"/>
</dbReference>
<dbReference type="CDD" id="cd18683">
    <property type="entry name" value="PIN_VapC-like"/>
    <property type="match status" value="1"/>
</dbReference>
<keyword evidence="8" id="KW-1185">Reference proteome</keyword>
<keyword evidence="3 5" id="KW-0479">Metal-binding</keyword>
<dbReference type="SUPFAM" id="SSF88723">
    <property type="entry name" value="PIN domain-like"/>
    <property type="match status" value="1"/>
</dbReference>
<keyword evidence="2 5" id="KW-0540">Nuclease</keyword>
<dbReference type="InterPro" id="IPR002716">
    <property type="entry name" value="PIN_dom"/>
</dbReference>
<dbReference type="HAMAP" id="MF_00265">
    <property type="entry name" value="VapC_Nob1"/>
    <property type="match status" value="1"/>
</dbReference>
<evidence type="ECO:0000256" key="5">
    <source>
        <dbReference type="HAMAP-Rule" id="MF_00265"/>
    </source>
</evidence>
<evidence type="ECO:0000256" key="2">
    <source>
        <dbReference type="ARBA" id="ARBA00022722"/>
    </source>
</evidence>
<accession>A0ABX2EJL1</accession>
<dbReference type="InterPro" id="IPR029060">
    <property type="entry name" value="PIN-like_dom_sf"/>
</dbReference>
<name>A0ABX2EJL1_9BURK</name>
<dbReference type="PANTHER" id="PTHR39664:SF2">
    <property type="entry name" value="NUCLEIC ACID-BINDING PROTEIN, CONTAINING PIN DOMAIN-RELATED"/>
    <property type="match status" value="1"/>
</dbReference>
<keyword evidence="1 5" id="KW-1277">Toxin-antitoxin system</keyword>
<dbReference type="Proteomes" id="UP000737171">
    <property type="component" value="Unassembled WGS sequence"/>
</dbReference>
<keyword evidence="4 5" id="KW-0378">Hydrolase</keyword>
<dbReference type="Pfam" id="PF01850">
    <property type="entry name" value="PIN"/>
    <property type="match status" value="1"/>
</dbReference>
<comment type="caution">
    <text evidence="7">The sequence shown here is derived from an EMBL/GenBank/DDBJ whole genome shotgun (WGS) entry which is preliminary data.</text>
</comment>
<evidence type="ECO:0000313" key="7">
    <source>
        <dbReference type="EMBL" id="NRF68847.1"/>
    </source>
</evidence>
<evidence type="ECO:0000256" key="1">
    <source>
        <dbReference type="ARBA" id="ARBA00022649"/>
    </source>
</evidence>
<feature type="binding site" evidence="5">
    <location>
        <position position="5"/>
    </location>
    <ligand>
        <name>Mg(2+)</name>
        <dbReference type="ChEBI" id="CHEBI:18420"/>
    </ligand>
</feature>
<protein>
    <recommendedName>
        <fullName evidence="5">Ribonuclease VapC</fullName>
        <shortName evidence="5">RNase VapC</shortName>
        <ecNumber evidence="5">3.1.-.-</ecNumber>
    </recommendedName>
    <alternativeName>
        <fullName evidence="5">Toxin VapC</fullName>
    </alternativeName>
</protein>
<feature type="domain" description="PIN" evidence="6">
    <location>
        <begin position="2"/>
        <end position="126"/>
    </location>
</feature>
<organism evidence="7 8">
    <name type="scientific">Pseudaquabacterium terrae</name>
    <dbReference type="NCBI Taxonomy" id="2732868"/>
    <lineage>
        <taxon>Bacteria</taxon>
        <taxon>Pseudomonadati</taxon>
        <taxon>Pseudomonadota</taxon>
        <taxon>Betaproteobacteria</taxon>
        <taxon>Burkholderiales</taxon>
        <taxon>Sphaerotilaceae</taxon>
        <taxon>Pseudaquabacterium</taxon>
    </lineage>
</organism>
<proteinExistence type="inferred from homology"/>
<comment type="function">
    <text evidence="5">Toxic component of a toxin-antitoxin (TA) system. An RNase.</text>
</comment>
<dbReference type="RefSeq" id="WP_173124950.1">
    <property type="nucleotide sequence ID" value="NZ_JABRWJ010000005.1"/>
</dbReference>